<evidence type="ECO:0000259" key="4">
    <source>
        <dbReference type="PROSITE" id="PS50280"/>
    </source>
</evidence>
<dbReference type="Proteomes" id="UP000886653">
    <property type="component" value="Unassembled WGS sequence"/>
</dbReference>
<feature type="domain" description="Post-SET" evidence="5">
    <location>
        <begin position="132"/>
        <end position="148"/>
    </location>
</feature>
<dbReference type="Pfam" id="PF00856">
    <property type="entry name" value="SET"/>
    <property type="match status" value="1"/>
</dbReference>
<dbReference type="OrthoDB" id="5984008at2759"/>
<keyword evidence="2" id="KW-0808">Transferase</keyword>
<dbReference type="GO" id="GO:0008168">
    <property type="term" value="F:methyltransferase activity"/>
    <property type="evidence" value="ECO:0007669"/>
    <property type="project" value="UniProtKB-KW"/>
</dbReference>
<feature type="domain" description="SET" evidence="4">
    <location>
        <begin position="9"/>
        <end position="124"/>
    </location>
</feature>
<dbReference type="SUPFAM" id="SSF82199">
    <property type="entry name" value="SET domain"/>
    <property type="match status" value="1"/>
</dbReference>
<dbReference type="AlphaFoldDB" id="A0A9P6NF61"/>
<keyword evidence="7" id="KW-1185">Reference proteome</keyword>
<sequence length="175" mass="19621">MNTANHSPSHPEDFRVEWGPEGTYRSSLISLRDFSAGSVLAKLGLETQPTVKKAYTSVQFRDSSTGSEPSHIELCSDLVFINHSCSPNVAFELPEGLEGRQNGSWVLRALRDVKKGEELTFAYFSTEWDMAQPFDCRCGATECLGRIQGARYLPTSILKKYFVNDYILQLKNSTE</sequence>
<evidence type="ECO:0000256" key="2">
    <source>
        <dbReference type="ARBA" id="ARBA00022679"/>
    </source>
</evidence>
<dbReference type="EMBL" id="MU167271">
    <property type="protein sequence ID" value="KAG0145725.1"/>
    <property type="molecule type" value="Genomic_DNA"/>
</dbReference>
<evidence type="ECO:0008006" key="8">
    <source>
        <dbReference type="Google" id="ProtNLM"/>
    </source>
</evidence>
<evidence type="ECO:0000313" key="6">
    <source>
        <dbReference type="EMBL" id="KAG0145725.1"/>
    </source>
</evidence>
<evidence type="ECO:0000259" key="5">
    <source>
        <dbReference type="PROSITE" id="PS50868"/>
    </source>
</evidence>
<accession>A0A9P6NF61</accession>
<dbReference type="PROSITE" id="PS50280">
    <property type="entry name" value="SET"/>
    <property type="match status" value="1"/>
</dbReference>
<dbReference type="PROSITE" id="PS50868">
    <property type="entry name" value="POST_SET"/>
    <property type="match status" value="1"/>
</dbReference>
<keyword evidence="1" id="KW-0489">Methyltransferase</keyword>
<dbReference type="PANTHER" id="PTHR12350:SF19">
    <property type="entry name" value="SET DOMAIN-CONTAINING PROTEIN"/>
    <property type="match status" value="1"/>
</dbReference>
<keyword evidence="3" id="KW-0949">S-adenosyl-L-methionine</keyword>
<dbReference type="InterPro" id="IPR001214">
    <property type="entry name" value="SET_dom"/>
</dbReference>
<evidence type="ECO:0000256" key="3">
    <source>
        <dbReference type="ARBA" id="ARBA00022691"/>
    </source>
</evidence>
<name>A0A9P6NF61_9BASI</name>
<gene>
    <name evidence="6" type="ORF">CROQUDRAFT_671540</name>
</gene>
<dbReference type="GO" id="GO:0032259">
    <property type="term" value="P:methylation"/>
    <property type="evidence" value="ECO:0007669"/>
    <property type="project" value="UniProtKB-KW"/>
</dbReference>
<protein>
    <recommendedName>
        <fullName evidence="8">Post-SET domain-containing protein</fullName>
    </recommendedName>
</protein>
<dbReference type="InterPro" id="IPR046341">
    <property type="entry name" value="SET_dom_sf"/>
</dbReference>
<dbReference type="InterPro" id="IPR053201">
    <property type="entry name" value="Flavunoidine_N-MTase"/>
</dbReference>
<proteinExistence type="predicted"/>
<dbReference type="CDD" id="cd20071">
    <property type="entry name" value="SET_SMYD"/>
    <property type="match status" value="1"/>
</dbReference>
<dbReference type="PANTHER" id="PTHR12350">
    <property type="entry name" value="HISTONE-LYSINE N-METHYLTRANSFERASE-RELATED"/>
    <property type="match status" value="1"/>
</dbReference>
<comment type="caution">
    <text evidence="6">The sequence shown here is derived from an EMBL/GenBank/DDBJ whole genome shotgun (WGS) entry which is preliminary data.</text>
</comment>
<reference evidence="6" key="1">
    <citation type="submission" date="2013-11" db="EMBL/GenBank/DDBJ databases">
        <title>Genome sequence of the fusiform rust pathogen reveals effectors for host alternation and coevolution with pine.</title>
        <authorList>
            <consortium name="DOE Joint Genome Institute"/>
            <person name="Smith K."/>
            <person name="Pendleton A."/>
            <person name="Kubisiak T."/>
            <person name="Anderson C."/>
            <person name="Salamov A."/>
            <person name="Aerts A."/>
            <person name="Riley R."/>
            <person name="Clum A."/>
            <person name="Lindquist E."/>
            <person name="Ence D."/>
            <person name="Campbell M."/>
            <person name="Kronenberg Z."/>
            <person name="Feau N."/>
            <person name="Dhillon B."/>
            <person name="Hamelin R."/>
            <person name="Burleigh J."/>
            <person name="Smith J."/>
            <person name="Yandell M."/>
            <person name="Nelson C."/>
            <person name="Grigoriev I."/>
            <person name="Davis J."/>
        </authorList>
    </citation>
    <scope>NUCLEOTIDE SEQUENCE</scope>
    <source>
        <strain evidence="6">G11</strain>
    </source>
</reference>
<evidence type="ECO:0000256" key="1">
    <source>
        <dbReference type="ARBA" id="ARBA00022603"/>
    </source>
</evidence>
<dbReference type="Gene3D" id="2.170.270.10">
    <property type="entry name" value="SET domain"/>
    <property type="match status" value="1"/>
</dbReference>
<evidence type="ECO:0000313" key="7">
    <source>
        <dbReference type="Proteomes" id="UP000886653"/>
    </source>
</evidence>
<organism evidence="6 7">
    <name type="scientific">Cronartium quercuum f. sp. fusiforme G11</name>
    <dbReference type="NCBI Taxonomy" id="708437"/>
    <lineage>
        <taxon>Eukaryota</taxon>
        <taxon>Fungi</taxon>
        <taxon>Dikarya</taxon>
        <taxon>Basidiomycota</taxon>
        <taxon>Pucciniomycotina</taxon>
        <taxon>Pucciniomycetes</taxon>
        <taxon>Pucciniales</taxon>
        <taxon>Coleosporiaceae</taxon>
        <taxon>Cronartium</taxon>
    </lineage>
</organism>
<dbReference type="InterPro" id="IPR003616">
    <property type="entry name" value="Post-SET_dom"/>
</dbReference>